<proteinExistence type="predicted"/>
<keyword evidence="1" id="KW-0614">Plasmid</keyword>
<dbReference type="EMBL" id="MK318987">
    <property type="protein sequence ID" value="QCL10244.1"/>
    <property type="molecule type" value="Genomic_DNA"/>
</dbReference>
<geneLocation type="plasmid" evidence="1">
    <name>pC6.5b</name>
</geneLocation>
<protein>
    <submittedName>
        <fullName evidence="1">Uncharacterized protein</fullName>
    </submittedName>
</protein>
<organism evidence="1">
    <name type="scientific">Rhizobium rhizogenes</name>
    <name type="common">Agrobacterium rhizogenes</name>
    <dbReference type="NCBI Taxonomy" id="359"/>
    <lineage>
        <taxon>Bacteria</taxon>
        <taxon>Pseudomonadati</taxon>
        <taxon>Pseudomonadota</taxon>
        <taxon>Alphaproteobacteria</taxon>
        <taxon>Hyphomicrobiales</taxon>
        <taxon>Rhizobiaceae</taxon>
        <taxon>Rhizobium/Agrobacterium group</taxon>
        <taxon>Rhizobium</taxon>
    </lineage>
</organism>
<name>A0A7S4ZU03_RHIRH</name>
<gene>
    <name evidence="1" type="ORF">pC6.5b_350</name>
</gene>
<reference evidence="1" key="1">
    <citation type="submission" date="2018-12" db="EMBL/GenBank/DDBJ databases">
        <title>Three Rhizobium rhizogenes strains isolated from the same crown gall tumor carry diverse plasmids.</title>
        <authorList>
            <person name="Pulawska J."/>
            <person name="Kuzmanovic N."/>
        </authorList>
    </citation>
    <scope>NUCLEOTIDE SEQUENCE</scope>
    <source>
        <strain evidence="1">C6.5</strain>
        <plasmid evidence="1">pC6.5b</plasmid>
    </source>
</reference>
<sequence length="66" mass="7515">MTSLRIALYQPDIAGNTSLQYSVYFSGLHDTNHSGNCHGIEKYYHQYYEVIPQILNISTIHPTNSV</sequence>
<evidence type="ECO:0000313" key="1">
    <source>
        <dbReference type="EMBL" id="QCL10244.1"/>
    </source>
</evidence>
<accession>A0A7S4ZU03</accession>
<dbReference type="AlphaFoldDB" id="A0A7S4ZU03"/>